<gene>
    <name evidence="2" type="ORF">PSYMO_04308</name>
</gene>
<evidence type="ECO:0000256" key="1">
    <source>
        <dbReference type="SAM" id="SignalP"/>
    </source>
</evidence>
<protein>
    <submittedName>
        <fullName evidence="2">Uncharacterized protein</fullName>
    </submittedName>
</protein>
<dbReference type="AlphaFoldDB" id="A0A656G4N9"/>
<keyword evidence="1" id="KW-0732">Signal</keyword>
<proteinExistence type="predicted"/>
<evidence type="ECO:0000313" key="3">
    <source>
        <dbReference type="Proteomes" id="UP000003465"/>
    </source>
</evidence>
<dbReference type="Proteomes" id="UP000003465">
    <property type="component" value="Unassembled WGS sequence"/>
</dbReference>
<reference evidence="2 3" key="1">
    <citation type="journal article" date="2011" name="PLoS Pathog.">
        <title>Dynamic evolution of pathogenicity revealed by sequencing and comparative genomics of 19 Pseudomonas syringae isolates.</title>
        <authorList>
            <person name="Baltrus D.A."/>
            <person name="Nishimura M.T."/>
            <person name="Romanchuk A."/>
            <person name="Chang J.H."/>
            <person name="Mukhtar M.S."/>
            <person name="Cherkis K."/>
            <person name="Roach J."/>
            <person name="Grant S.R."/>
            <person name="Jones C.D."/>
            <person name="Dangl J.L."/>
        </authorList>
    </citation>
    <scope>NUCLEOTIDE SEQUENCE [LARGE SCALE GENOMIC DNA]</scope>
    <source>
        <strain evidence="2 3">301020</strain>
    </source>
</reference>
<name>A0A656G4N9_PSEA0</name>
<organism evidence="2 3">
    <name type="scientific">Pseudomonas amygdali pv. mori str. 301020</name>
    <dbReference type="NCBI Taxonomy" id="629261"/>
    <lineage>
        <taxon>Bacteria</taxon>
        <taxon>Pseudomonadati</taxon>
        <taxon>Pseudomonadota</taxon>
        <taxon>Gammaproteobacteria</taxon>
        <taxon>Pseudomonadales</taxon>
        <taxon>Pseudomonadaceae</taxon>
        <taxon>Pseudomonas</taxon>
        <taxon>Pseudomonas amygdali</taxon>
    </lineage>
</organism>
<sequence length="149" mass="15899">MIIYFKGIFMKLAKLFATTVLFTSMVAAAHAGTIVTVKVKNSTTGPAEYTYEYFSGSVSPSPSTILPSATTTFALTSVADTVSGMRLVYTSGTKKCRFAATHQVNFSSNVPSWTKTGTSIGSSNATCSAKITAVQASLPYNYTVEFEIR</sequence>
<comment type="caution">
    <text evidence="2">The sequence shown here is derived from an EMBL/GenBank/DDBJ whole genome shotgun (WGS) entry which is preliminary data.</text>
</comment>
<evidence type="ECO:0000313" key="2">
    <source>
        <dbReference type="EMBL" id="EGH20753.1"/>
    </source>
</evidence>
<accession>A0A656G4N9</accession>
<feature type="chain" id="PRO_5024807500" evidence="1">
    <location>
        <begin position="30"/>
        <end position="149"/>
    </location>
</feature>
<dbReference type="EMBL" id="AEAG01000169">
    <property type="protein sequence ID" value="EGH20753.1"/>
    <property type="molecule type" value="Genomic_DNA"/>
</dbReference>
<feature type="signal peptide" evidence="1">
    <location>
        <begin position="1"/>
        <end position="29"/>
    </location>
</feature>